<dbReference type="RefSeq" id="WP_160607921.1">
    <property type="nucleotide sequence ID" value="NZ_JAHVHS010000002.1"/>
</dbReference>
<feature type="chain" id="PRO_5032841694" description="Secreted protein" evidence="2">
    <location>
        <begin position="23"/>
        <end position="135"/>
    </location>
</feature>
<dbReference type="AlphaFoldDB" id="A0A844Y0E0"/>
<sequence>MKRLVLVAALAAVSACSEPATEATDEAAVEEPAAEEAAAMAADGGPPYGDFKVTTAEGEVWTEAVSEDGTYTSTSPTGETETGRWVQRGNQYCTTKDEEGATEVCHTESVDANGVWTAVDPEGNTVTVERVAAAE</sequence>
<keyword evidence="4" id="KW-1185">Reference proteome</keyword>
<evidence type="ECO:0008006" key="5">
    <source>
        <dbReference type="Google" id="ProtNLM"/>
    </source>
</evidence>
<feature type="signal peptide" evidence="2">
    <location>
        <begin position="1"/>
        <end position="22"/>
    </location>
</feature>
<comment type="caution">
    <text evidence="3">The sequence shown here is derived from an EMBL/GenBank/DDBJ whole genome shotgun (WGS) entry which is preliminary data.</text>
</comment>
<evidence type="ECO:0000256" key="1">
    <source>
        <dbReference type="SAM" id="MobiDB-lite"/>
    </source>
</evidence>
<dbReference type="Proteomes" id="UP000444185">
    <property type="component" value="Unassembled WGS sequence"/>
</dbReference>
<dbReference type="PROSITE" id="PS51257">
    <property type="entry name" value="PROKAR_LIPOPROTEIN"/>
    <property type="match status" value="1"/>
</dbReference>
<protein>
    <recommendedName>
        <fullName evidence="5">Secreted protein</fullName>
    </recommendedName>
</protein>
<evidence type="ECO:0000313" key="4">
    <source>
        <dbReference type="Proteomes" id="UP000444185"/>
    </source>
</evidence>
<dbReference type="EMBL" id="WTYF01000004">
    <property type="protein sequence ID" value="MXO51286.1"/>
    <property type="molecule type" value="Genomic_DNA"/>
</dbReference>
<evidence type="ECO:0000313" key="3">
    <source>
        <dbReference type="EMBL" id="MXO51286.1"/>
    </source>
</evidence>
<feature type="region of interest" description="Disordered" evidence="1">
    <location>
        <begin position="64"/>
        <end position="84"/>
    </location>
</feature>
<gene>
    <name evidence="3" type="ORF">GRI42_08210</name>
</gene>
<accession>A0A844Y0E0</accession>
<evidence type="ECO:0000256" key="2">
    <source>
        <dbReference type="SAM" id="SignalP"/>
    </source>
</evidence>
<reference evidence="3 4" key="1">
    <citation type="submission" date="2019-12" db="EMBL/GenBank/DDBJ databases">
        <title>Genomic-based taxomic classification of the family Erythrobacteraceae.</title>
        <authorList>
            <person name="Xu L."/>
        </authorList>
    </citation>
    <scope>NUCLEOTIDE SEQUENCE [LARGE SCALE GENOMIC DNA]</scope>
    <source>
        <strain evidence="3 4">DSM 16225</strain>
    </source>
</reference>
<proteinExistence type="predicted"/>
<name>A0A844Y0E0_9SPHN</name>
<organism evidence="3 4">
    <name type="scientific">Qipengyuania gaetbuli</name>
    <dbReference type="NCBI Taxonomy" id="266952"/>
    <lineage>
        <taxon>Bacteria</taxon>
        <taxon>Pseudomonadati</taxon>
        <taxon>Pseudomonadota</taxon>
        <taxon>Alphaproteobacteria</taxon>
        <taxon>Sphingomonadales</taxon>
        <taxon>Erythrobacteraceae</taxon>
        <taxon>Qipengyuania</taxon>
    </lineage>
</organism>
<keyword evidence="2" id="KW-0732">Signal</keyword>
<feature type="compositionally biased region" description="Acidic residues" evidence="1">
    <location>
        <begin position="23"/>
        <end position="34"/>
    </location>
</feature>
<feature type="compositionally biased region" description="Low complexity" evidence="1">
    <location>
        <begin position="69"/>
        <end position="80"/>
    </location>
</feature>
<feature type="region of interest" description="Disordered" evidence="1">
    <location>
        <begin position="18"/>
        <end position="52"/>
    </location>
</feature>
<dbReference type="OrthoDB" id="7408034at2"/>